<dbReference type="CDD" id="cd03801">
    <property type="entry name" value="GT4_PimA-like"/>
    <property type="match status" value="1"/>
</dbReference>
<evidence type="ECO:0000313" key="2">
    <source>
        <dbReference type="Proteomes" id="UP001230207"/>
    </source>
</evidence>
<dbReference type="Pfam" id="PF13692">
    <property type="entry name" value="Glyco_trans_1_4"/>
    <property type="match status" value="1"/>
</dbReference>
<organism evidence="1 2">
    <name type="scientific">Pararhizobium capsulatum DSM 1112</name>
    <dbReference type="NCBI Taxonomy" id="1121113"/>
    <lineage>
        <taxon>Bacteria</taxon>
        <taxon>Pseudomonadati</taxon>
        <taxon>Pseudomonadota</taxon>
        <taxon>Alphaproteobacteria</taxon>
        <taxon>Hyphomicrobiales</taxon>
        <taxon>Rhizobiaceae</taxon>
        <taxon>Rhizobium/Agrobacterium group</taxon>
        <taxon>Pararhizobium</taxon>
    </lineage>
</organism>
<keyword evidence="2" id="KW-1185">Reference proteome</keyword>
<dbReference type="RefSeq" id="WP_307231444.1">
    <property type="nucleotide sequence ID" value="NZ_JAUSVF010000001.1"/>
</dbReference>
<dbReference type="Proteomes" id="UP001230207">
    <property type="component" value="Unassembled WGS sequence"/>
</dbReference>
<comment type="caution">
    <text evidence="1">The sequence shown here is derived from an EMBL/GenBank/DDBJ whole genome shotgun (WGS) entry which is preliminary data.</text>
</comment>
<evidence type="ECO:0000313" key="1">
    <source>
        <dbReference type="EMBL" id="MDQ0321107.1"/>
    </source>
</evidence>
<dbReference type="PANTHER" id="PTHR12526:SF636">
    <property type="entry name" value="BLL3647 PROTEIN"/>
    <property type="match status" value="1"/>
</dbReference>
<accession>A0ABU0BT11</accession>
<dbReference type="EMBL" id="JAUSVF010000001">
    <property type="protein sequence ID" value="MDQ0321107.1"/>
    <property type="molecule type" value="Genomic_DNA"/>
</dbReference>
<sequence length="387" mass="42980">MTIDPALKDASSRKLRVLFILPHPIEGPSSRFRVYQFLPFLKEHGIEATLSPLLSSALAPLIYEKGKTFRKVLLTFYGGLRRIYDVLRSPRYDVVYVLREAFPFGPPWLERLMAAGSGRMIFDYDDAIYVSSTAYDNPLDRFRDFSKTEKLIRMADHVSAGSRYLAAFAARHKHTPGTISVVPTVVGTADFRPAPPGNDDHFTIGWIGTPRGTAYLRSLRDAMTMVSQALPKARFVFVGAEPFECGSVPVEFRKWRLEQEVADIQSFDVGIMPLFDDEEARGKCGFKLIAYMAAGLPVVCSPVGANTDIVVEGISGFFAETAEEWARALIRLGEDKELRQNFAKNGRKRVEESFSLAVVAPKVLSILRGASSEKAVSAVLMTEGPEL</sequence>
<reference evidence="1 2" key="1">
    <citation type="submission" date="2023-07" db="EMBL/GenBank/DDBJ databases">
        <title>Genomic Encyclopedia of Type Strains, Phase IV (KMG-IV): sequencing the most valuable type-strain genomes for metagenomic binning, comparative biology and taxonomic classification.</title>
        <authorList>
            <person name="Goeker M."/>
        </authorList>
    </citation>
    <scope>NUCLEOTIDE SEQUENCE [LARGE SCALE GENOMIC DNA]</scope>
    <source>
        <strain evidence="1 2">DSM 1112</strain>
    </source>
</reference>
<dbReference type="Gene3D" id="3.40.50.2000">
    <property type="entry name" value="Glycogen Phosphorylase B"/>
    <property type="match status" value="2"/>
</dbReference>
<name>A0ABU0BT11_9HYPH</name>
<dbReference type="SUPFAM" id="SSF53756">
    <property type="entry name" value="UDP-Glycosyltransferase/glycogen phosphorylase"/>
    <property type="match status" value="1"/>
</dbReference>
<gene>
    <name evidence="1" type="ORF">QO002_003245</name>
</gene>
<protein>
    <submittedName>
        <fullName evidence="1">Glycosyltransferase involved in cell wall biosynthesis</fullName>
    </submittedName>
</protein>
<dbReference type="PANTHER" id="PTHR12526">
    <property type="entry name" value="GLYCOSYLTRANSFERASE"/>
    <property type="match status" value="1"/>
</dbReference>
<proteinExistence type="predicted"/>